<dbReference type="InterPro" id="IPR058205">
    <property type="entry name" value="D-LDH-like"/>
</dbReference>
<keyword evidence="2 4" id="KW-0560">Oxidoreductase</keyword>
<evidence type="ECO:0000256" key="2">
    <source>
        <dbReference type="ARBA" id="ARBA00023002"/>
    </source>
</evidence>
<dbReference type="SUPFAM" id="SSF51735">
    <property type="entry name" value="NAD(P)-binding Rossmann-fold domains"/>
    <property type="match status" value="1"/>
</dbReference>
<dbReference type="OrthoDB" id="1522997at2"/>
<dbReference type="Pfam" id="PF00389">
    <property type="entry name" value="2-Hacid_dh"/>
    <property type="match status" value="1"/>
</dbReference>
<dbReference type="PANTHER" id="PTHR43026">
    <property type="entry name" value="2-HYDROXYACID DEHYDROGENASE HOMOLOG 1-RELATED"/>
    <property type="match status" value="1"/>
</dbReference>
<dbReference type="EMBL" id="PQVF01000002">
    <property type="protein sequence ID" value="POY38530.1"/>
    <property type="molecule type" value="Genomic_DNA"/>
</dbReference>
<accession>A0A2S5A7F3</accession>
<dbReference type="InterPro" id="IPR006139">
    <property type="entry name" value="D-isomer_2_OHA_DH_cat_dom"/>
</dbReference>
<keyword evidence="3" id="KW-0520">NAD</keyword>
<dbReference type="Proteomes" id="UP000236893">
    <property type="component" value="Unassembled WGS sequence"/>
</dbReference>
<dbReference type="PROSITE" id="PS00671">
    <property type="entry name" value="D_2_HYDROXYACID_DH_3"/>
    <property type="match status" value="1"/>
</dbReference>
<reference evidence="7 8" key="1">
    <citation type="submission" date="2018-01" db="EMBL/GenBank/DDBJ databases">
        <authorList>
            <person name="Gaut B.S."/>
            <person name="Morton B.R."/>
            <person name="Clegg M.T."/>
            <person name="Duvall M.R."/>
        </authorList>
    </citation>
    <scope>NUCLEOTIDE SEQUENCE [LARGE SCALE GENOMIC DNA]</scope>
    <source>
        <strain evidence="7 8">HR-AV</strain>
    </source>
</reference>
<dbReference type="InterPro" id="IPR029753">
    <property type="entry name" value="D-isomer_DH_CS"/>
</dbReference>
<dbReference type="Pfam" id="PF02826">
    <property type="entry name" value="2-Hacid_dh_C"/>
    <property type="match status" value="1"/>
</dbReference>
<dbReference type="SUPFAM" id="SSF52283">
    <property type="entry name" value="Formate/glycerate dehydrogenase catalytic domain-like"/>
    <property type="match status" value="1"/>
</dbReference>
<keyword evidence="8" id="KW-1185">Reference proteome</keyword>
<proteinExistence type="inferred from homology"/>
<sequence>MKIAFFSSRQYDIDIFNALNEQYQHKLEFFEPELDDKYAVLAKGFDAVCIFVNDGLNASIIAQLADYGIKAIFLRCTGYNNVDLEAARKNNILVYRVSYYSPYSVAEYAMTLILALNRKVYKSYNRIKRGNFELEGLMGFDLHKKTVGVIGTGKIGKVFTDILRGFGCRILAYDLFQNEDCLRSGVTYTDLNQLFAESDIISLHCPLTPENRHIINEDAIALMKQDVMIINTSRGQLINTKDIIDGLKSGKIGSLAIDVYEEEAELFFKNLSDKIIQDDIFARLLTFPNVLISGHQAFFTKNALDDIGHATLQNANAAAEGRTNENSL</sequence>
<dbReference type="CDD" id="cd12183">
    <property type="entry name" value="LDH_like_2"/>
    <property type="match status" value="1"/>
</dbReference>
<feature type="domain" description="D-isomer specific 2-hydroxyacid dehydrogenase catalytic" evidence="5">
    <location>
        <begin position="3"/>
        <end position="327"/>
    </location>
</feature>
<evidence type="ECO:0000313" key="7">
    <source>
        <dbReference type="EMBL" id="POY38530.1"/>
    </source>
</evidence>
<evidence type="ECO:0000256" key="1">
    <source>
        <dbReference type="ARBA" id="ARBA00005854"/>
    </source>
</evidence>
<evidence type="ECO:0000256" key="4">
    <source>
        <dbReference type="RuleBase" id="RU003719"/>
    </source>
</evidence>
<dbReference type="Gene3D" id="3.40.50.720">
    <property type="entry name" value="NAD(P)-binding Rossmann-like Domain"/>
    <property type="match status" value="2"/>
</dbReference>
<evidence type="ECO:0000259" key="5">
    <source>
        <dbReference type="Pfam" id="PF00389"/>
    </source>
</evidence>
<dbReference type="InterPro" id="IPR029752">
    <property type="entry name" value="D-isomer_DH_CS1"/>
</dbReference>
<dbReference type="InterPro" id="IPR036291">
    <property type="entry name" value="NAD(P)-bd_dom_sf"/>
</dbReference>
<name>A0A2S5A7F3_9SPHI</name>
<dbReference type="AlphaFoldDB" id="A0A2S5A7F3"/>
<gene>
    <name evidence="7" type="ORF">C3K47_03805</name>
</gene>
<dbReference type="GO" id="GO:0016616">
    <property type="term" value="F:oxidoreductase activity, acting on the CH-OH group of donors, NAD or NADP as acceptor"/>
    <property type="evidence" value="ECO:0007669"/>
    <property type="project" value="InterPro"/>
</dbReference>
<dbReference type="GO" id="GO:0051287">
    <property type="term" value="F:NAD binding"/>
    <property type="evidence" value="ECO:0007669"/>
    <property type="project" value="InterPro"/>
</dbReference>
<dbReference type="InterPro" id="IPR006140">
    <property type="entry name" value="D-isomer_DH_NAD-bd"/>
</dbReference>
<dbReference type="RefSeq" id="WP_103787787.1">
    <property type="nucleotide sequence ID" value="NZ_PQVF01000002.1"/>
</dbReference>
<evidence type="ECO:0000256" key="3">
    <source>
        <dbReference type="ARBA" id="ARBA00023027"/>
    </source>
</evidence>
<comment type="caution">
    <text evidence="7">The sequence shown here is derived from an EMBL/GenBank/DDBJ whole genome shotgun (WGS) entry which is preliminary data.</text>
</comment>
<evidence type="ECO:0000313" key="8">
    <source>
        <dbReference type="Proteomes" id="UP000236893"/>
    </source>
</evidence>
<evidence type="ECO:0000259" key="6">
    <source>
        <dbReference type="Pfam" id="PF02826"/>
    </source>
</evidence>
<comment type="similarity">
    <text evidence="1 4">Belongs to the D-isomer specific 2-hydroxyacid dehydrogenase family.</text>
</comment>
<organism evidence="7 8">
    <name type="scientific">Solitalea longa</name>
    <dbReference type="NCBI Taxonomy" id="2079460"/>
    <lineage>
        <taxon>Bacteria</taxon>
        <taxon>Pseudomonadati</taxon>
        <taxon>Bacteroidota</taxon>
        <taxon>Sphingobacteriia</taxon>
        <taxon>Sphingobacteriales</taxon>
        <taxon>Sphingobacteriaceae</taxon>
        <taxon>Solitalea</taxon>
    </lineage>
</organism>
<dbReference type="PROSITE" id="PS00065">
    <property type="entry name" value="D_2_HYDROXYACID_DH_1"/>
    <property type="match status" value="1"/>
</dbReference>
<dbReference type="PROSITE" id="PS00670">
    <property type="entry name" value="D_2_HYDROXYACID_DH_2"/>
    <property type="match status" value="1"/>
</dbReference>
<dbReference type="PANTHER" id="PTHR43026:SF1">
    <property type="entry name" value="2-HYDROXYACID DEHYDROGENASE HOMOLOG 1-RELATED"/>
    <property type="match status" value="1"/>
</dbReference>
<feature type="domain" description="D-isomer specific 2-hydroxyacid dehydrogenase NAD-binding" evidence="6">
    <location>
        <begin position="110"/>
        <end position="297"/>
    </location>
</feature>
<protein>
    <submittedName>
        <fullName evidence="7">Hydroxyacid dehydrogenase</fullName>
    </submittedName>
</protein>